<evidence type="ECO:0000256" key="5">
    <source>
        <dbReference type="ARBA" id="ARBA00022692"/>
    </source>
</evidence>
<dbReference type="GO" id="GO:0016020">
    <property type="term" value="C:membrane"/>
    <property type="evidence" value="ECO:0007669"/>
    <property type="project" value="UniProtKB-SubCell"/>
</dbReference>
<reference evidence="11" key="1">
    <citation type="submission" date="2019-12" db="EMBL/GenBank/DDBJ databases">
        <title>The DNA Methylation Landscape of Giant Viruses.</title>
        <authorList>
            <person name="Jeudy S."/>
            <person name="Rigou S."/>
            <person name="Alempic J.-M."/>
            <person name="Claverie J.-M."/>
            <person name="Abergel C."/>
            <person name="Legendre M."/>
        </authorList>
    </citation>
    <scope>NUCLEOTIDE SEQUENCE</scope>
    <source>
        <strain evidence="11">P4</strain>
    </source>
</reference>
<evidence type="ECO:0000256" key="2">
    <source>
        <dbReference type="ARBA" id="ARBA00004922"/>
    </source>
</evidence>
<keyword evidence="6" id="KW-0547">Nucleotide-binding</keyword>
<dbReference type="PANTHER" id="PTHR23033">
    <property type="entry name" value="BETA1,3-GALACTOSYLTRANSFERASE"/>
    <property type="match status" value="1"/>
</dbReference>
<dbReference type="PANTHER" id="PTHR23033:SF47">
    <property type="entry name" value="APPLE DOMAIN-CONTAINING PROTEIN-RELATED"/>
    <property type="match status" value="1"/>
</dbReference>
<name>A0A6G8MY59_9VIRU</name>
<comment type="subcellular location">
    <subcellularLocation>
        <location evidence="1">Membrane</location>
        <topology evidence="1">Single-pass type II membrane protein</topology>
    </subcellularLocation>
</comment>
<feature type="domain" description="Fringe-like glycosyltransferase" evidence="10">
    <location>
        <begin position="20"/>
        <end position="156"/>
    </location>
</feature>
<keyword evidence="7" id="KW-0735">Signal-anchor</keyword>
<gene>
    <name evidence="11" type="primary">ck442</name>
</gene>
<comment type="pathway">
    <text evidence="2">Protein modification; protein glycosylation.</text>
</comment>
<keyword evidence="9" id="KW-0472">Membrane</keyword>
<dbReference type="Gene3D" id="3.90.550.50">
    <property type="match status" value="1"/>
</dbReference>
<evidence type="ECO:0000256" key="4">
    <source>
        <dbReference type="ARBA" id="ARBA00022679"/>
    </source>
</evidence>
<dbReference type="Proteomes" id="UP001224087">
    <property type="component" value="Segment"/>
</dbReference>
<dbReference type="InterPro" id="IPR003378">
    <property type="entry name" value="Fringe-like_glycosylTrfase"/>
</dbReference>
<dbReference type="InterPro" id="IPR026050">
    <property type="entry name" value="C1GALT1/C1GALT1_chp1"/>
</dbReference>
<accession>A0A6G8MY59</accession>
<proteinExistence type="predicted"/>
<sequence length="341" mass="40007">MSLCIGVMASLHSEKYINQVKGCLETWVPVQKETPVYFFCGKNQVELDNVPENVSFVHYNIEDDLASATHKQWYGFRHMLKKHPQTDHFLLIGSDNYVFVERTIECLSRYSPEQKALIGGYAQCRTLERQVLFPSGGGGMVLTRAALLHLEPLIEKYIYRWERRCRKYAAMHMLSACDVSLGDACWHADIPVVIERHFYLCSWREKLNSTARFPVKVDQDKICVHHYLEREEMLFYHRYQEHAKDFMRLEKKYARLVQETNFIFCNIYAGSRQEMVLYYMILNNMLKPTSRTLYIGKEDEQLSILGSKFDIQVKVYEEEKDKISLSVNDSNVKATLHVNIK</sequence>
<evidence type="ECO:0000256" key="3">
    <source>
        <dbReference type="ARBA" id="ARBA00022676"/>
    </source>
</evidence>
<keyword evidence="3 11" id="KW-0328">Glycosyltransferase</keyword>
<dbReference type="GO" id="GO:0000166">
    <property type="term" value="F:nucleotide binding"/>
    <property type="evidence" value="ECO:0007669"/>
    <property type="project" value="UniProtKB-KW"/>
</dbReference>
<keyword evidence="8" id="KW-1133">Transmembrane helix</keyword>
<organism evidence="11 12">
    <name type="scientific">Cedratvirus kamchatka</name>
    <dbReference type="NCBI Taxonomy" id="2716914"/>
    <lineage>
        <taxon>Viruses</taxon>
        <taxon>Pithoviruses</taxon>
        <taxon>Orthocedratvirinae</taxon>
        <taxon>Alphacedratvirus</taxon>
        <taxon>Alphacedratvirus rossiense</taxon>
    </lineage>
</organism>
<evidence type="ECO:0000256" key="7">
    <source>
        <dbReference type="ARBA" id="ARBA00022968"/>
    </source>
</evidence>
<evidence type="ECO:0000313" key="12">
    <source>
        <dbReference type="Proteomes" id="UP001224087"/>
    </source>
</evidence>
<evidence type="ECO:0000256" key="8">
    <source>
        <dbReference type="ARBA" id="ARBA00022989"/>
    </source>
</evidence>
<evidence type="ECO:0000313" key="11">
    <source>
        <dbReference type="EMBL" id="QIN54567.1"/>
    </source>
</evidence>
<dbReference type="Pfam" id="PF02434">
    <property type="entry name" value="Fringe"/>
    <property type="match status" value="1"/>
</dbReference>
<evidence type="ECO:0000256" key="9">
    <source>
        <dbReference type="ARBA" id="ARBA00023136"/>
    </source>
</evidence>
<keyword evidence="5" id="KW-0812">Transmembrane</keyword>
<keyword evidence="12" id="KW-1185">Reference proteome</keyword>
<evidence type="ECO:0000256" key="1">
    <source>
        <dbReference type="ARBA" id="ARBA00004606"/>
    </source>
</evidence>
<protein>
    <submittedName>
        <fullName evidence="11">Galactosyltransferase</fullName>
    </submittedName>
</protein>
<keyword evidence="4" id="KW-0808">Transferase</keyword>
<evidence type="ECO:0000256" key="6">
    <source>
        <dbReference type="ARBA" id="ARBA00022741"/>
    </source>
</evidence>
<evidence type="ECO:0000259" key="10">
    <source>
        <dbReference type="Pfam" id="PF02434"/>
    </source>
</evidence>
<dbReference type="GO" id="GO:0016757">
    <property type="term" value="F:glycosyltransferase activity"/>
    <property type="evidence" value="ECO:0007669"/>
    <property type="project" value="UniProtKB-KW"/>
</dbReference>
<dbReference type="EMBL" id="MN873693">
    <property type="protein sequence ID" value="QIN54567.1"/>
    <property type="molecule type" value="Genomic_DNA"/>
</dbReference>